<reference evidence="2 3" key="1">
    <citation type="submission" date="2017-06" db="EMBL/GenBank/DDBJ databases">
        <title>Draft genome sequence of the halophilic bacterium Marinobacter vinifirmus FB1.</title>
        <authorList>
            <person name="Stepanov V.G."/>
            <person name="Roberts D.J."/>
            <person name="Fox G.E."/>
        </authorList>
    </citation>
    <scope>NUCLEOTIDE SEQUENCE [LARGE SCALE GENOMIC DNA]</scope>
    <source>
        <strain evidence="2 3">FB1</strain>
    </source>
</reference>
<dbReference type="InterPro" id="IPR045748">
    <property type="entry name" value="DcaP"/>
</dbReference>
<protein>
    <recommendedName>
        <fullName evidence="4">Porin</fullName>
    </recommendedName>
</protein>
<evidence type="ECO:0008006" key="4">
    <source>
        <dbReference type="Google" id="ProtNLM"/>
    </source>
</evidence>
<accession>A0A7Z1DRA9</accession>
<dbReference type="EMBL" id="NEFY01000037">
    <property type="protein sequence ID" value="OZC34576.1"/>
    <property type="molecule type" value="Genomic_DNA"/>
</dbReference>
<name>A0A7Z1DRA9_9GAMM</name>
<evidence type="ECO:0000313" key="2">
    <source>
        <dbReference type="EMBL" id="OZC34576.1"/>
    </source>
</evidence>
<dbReference type="AlphaFoldDB" id="A0A7Z1DRA9"/>
<gene>
    <name evidence="2" type="ORF">B9Q17_10495</name>
</gene>
<evidence type="ECO:0000313" key="3">
    <source>
        <dbReference type="Proteomes" id="UP000216984"/>
    </source>
</evidence>
<dbReference type="Pfam" id="PF19577">
    <property type="entry name" value="DcaP"/>
    <property type="match status" value="1"/>
</dbReference>
<keyword evidence="1" id="KW-0732">Signal</keyword>
<comment type="caution">
    <text evidence="2">The sequence shown here is derived from an EMBL/GenBank/DDBJ whole genome shotgun (WGS) entry which is preliminary data.</text>
</comment>
<proteinExistence type="predicted"/>
<organism evidence="2 3">
    <name type="scientific">Marinobacter vinifirmus</name>
    <dbReference type="NCBI Taxonomy" id="355591"/>
    <lineage>
        <taxon>Bacteria</taxon>
        <taxon>Pseudomonadati</taxon>
        <taxon>Pseudomonadota</taxon>
        <taxon>Gammaproteobacteria</taxon>
        <taxon>Pseudomonadales</taxon>
        <taxon>Marinobacteraceae</taxon>
        <taxon>Marinobacter</taxon>
    </lineage>
</organism>
<feature type="chain" id="PRO_5031551507" description="Porin" evidence="1">
    <location>
        <begin position="28"/>
        <end position="382"/>
    </location>
</feature>
<keyword evidence="3" id="KW-1185">Reference proteome</keyword>
<dbReference type="Proteomes" id="UP000216984">
    <property type="component" value="Unassembled WGS sequence"/>
</dbReference>
<sequence>MSYKKNNTYKLSALAAITMLSTCSVSAFELDVADMKASIYGYAKLDMIYDVDGYIGPTVTHRLISLDSQEGAEGHANLHAFESRLGFKTSTPVAGSTLNTTIEGDFYGGGGGQFRLRHAYGEWNGVLAGQTWTNFGGFLGFTPVVDFTAQFGQGNITRQAQLRYTSGGLSIALEDPGNIGSNVDMTNSPSTDDELKNGYPDLTLRYEDRYGAISYGVSTVLREIAYYNSASNSDESILGWGVNFEAASKVTDRFTLRGAFTHGDGLGGYLYGSPSGAGFIDASGSVEGIKGVGGTVGMTISVGTGNVNVAYGIATVDLDDAVGQGAMSSLATDRAESIYLNYIWSPAKRINYGVEAGYHSRRTQSGEEGDAVRLQGMVQYVF</sequence>
<dbReference type="RefSeq" id="WP_094626148.1">
    <property type="nucleotide sequence ID" value="NZ_NEFY01000037.1"/>
</dbReference>
<dbReference type="SUPFAM" id="SSF56935">
    <property type="entry name" value="Porins"/>
    <property type="match status" value="1"/>
</dbReference>
<evidence type="ECO:0000256" key="1">
    <source>
        <dbReference type="SAM" id="SignalP"/>
    </source>
</evidence>
<feature type="signal peptide" evidence="1">
    <location>
        <begin position="1"/>
        <end position="27"/>
    </location>
</feature>